<dbReference type="AlphaFoldDB" id="M1VZX4"/>
<comment type="caution">
    <text evidence="1">The sequence shown here is derived from an EMBL/GenBank/DDBJ whole genome shotgun (WGS) entry which is preliminary data.</text>
</comment>
<proteinExistence type="predicted"/>
<sequence length="117" mass="13556">MGAVLAQRSQMFKGIFIEDLESDSDQGTAAVSTAALQLILNNATRWNSTYLMIEWLHNMFQLNWQKPVFGILMAFLRDLEVRISIEIVSEEGHLNAEDWLLLVELKHILEPLYHRRT</sequence>
<gene>
    <name evidence="1" type="ORF">CPUR_06801</name>
</gene>
<dbReference type="InterPro" id="IPR012337">
    <property type="entry name" value="RNaseH-like_sf"/>
</dbReference>
<dbReference type="EMBL" id="CAGA01000191">
    <property type="protein sequence ID" value="CCE35373.1"/>
    <property type="molecule type" value="Genomic_DNA"/>
</dbReference>
<organism evidence="1 2">
    <name type="scientific">Claviceps purpurea (strain 20.1)</name>
    <name type="common">Ergot fungus</name>
    <name type="synonym">Sphacelia segetum</name>
    <dbReference type="NCBI Taxonomy" id="1111077"/>
    <lineage>
        <taxon>Eukaryota</taxon>
        <taxon>Fungi</taxon>
        <taxon>Dikarya</taxon>
        <taxon>Ascomycota</taxon>
        <taxon>Pezizomycotina</taxon>
        <taxon>Sordariomycetes</taxon>
        <taxon>Hypocreomycetidae</taxon>
        <taxon>Hypocreales</taxon>
        <taxon>Clavicipitaceae</taxon>
        <taxon>Claviceps</taxon>
    </lineage>
</organism>
<dbReference type="OrthoDB" id="4961446at2759"/>
<dbReference type="HOGENOM" id="CLU_2084618_0_0_1"/>
<dbReference type="VEuPathDB" id="FungiDB:CPUR_06801"/>
<dbReference type="Proteomes" id="UP000016801">
    <property type="component" value="Unassembled WGS sequence"/>
</dbReference>
<protein>
    <submittedName>
        <fullName evidence="1">Uncharacterized protein</fullName>
    </submittedName>
</protein>
<accession>M1VZX4</accession>
<dbReference type="SUPFAM" id="SSF53098">
    <property type="entry name" value="Ribonuclease H-like"/>
    <property type="match status" value="1"/>
</dbReference>
<keyword evidence="2" id="KW-1185">Reference proteome</keyword>
<evidence type="ECO:0000313" key="2">
    <source>
        <dbReference type="Proteomes" id="UP000016801"/>
    </source>
</evidence>
<name>M1VZX4_CLAP2</name>
<evidence type="ECO:0000313" key="1">
    <source>
        <dbReference type="EMBL" id="CCE35373.1"/>
    </source>
</evidence>
<reference evidence="1 2" key="1">
    <citation type="journal article" date="2013" name="PLoS Genet.">
        <title>Plant-symbiotic fungi as chemical engineers: Multi-genome analysis of the Clavicipitaceae reveals dynamics of alkaloid loci.</title>
        <authorList>
            <person name="Schardl C.L."/>
            <person name="Young C.A."/>
            <person name="Hesse U."/>
            <person name="Amyotte S.G."/>
            <person name="Andreeva K."/>
            <person name="Calie P.J."/>
            <person name="Fleetwood D.J."/>
            <person name="Haws D.C."/>
            <person name="Moore N."/>
            <person name="Oeser B."/>
            <person name="Panaccione D.G."/>
            <person name="Schweri K.K."/>
            <person name="Voisey C.R."/>
            <person name="Farman M.L."/>
            <person name="Jaromczyk J.W."/>
            <person name="Roe B.A."/>
            <person name="O'Sullivan D.M."/>
            <person name="Scott B."/>
            <person name="Tudzynski P."/>
            <person name="An Z."/>
            <person name="Arnaoudova E.G."/>
            <person name="Bullock C.T."/>
            <person name="Charlton N.D."/>
            <person name="Chen L."/>
            <person name="Cox M."/>
            <person name="Dinkins R.D."/>
            <person name="Florea S."/>
            <person name="Glenn A.E."/>
            <person name="Gordon A."/>
            <person name="Gueldener U."/>
            <person name="Harris D.R."/>
            <person name="Hollin W."/>
            <person name="Jaromczyk J."/>
            <person name="Johnson R.D."/>
            <person name="Khan A.K."/>
            <person name="Leistner E."/>
            <person name="Leuchtmann A."/>
            <person name="Li C."/>
            <person name="Liu J."/>
            <person name="Liu J."/>
            <person name="Liu M."/>
            <person name="Mace W."/>
            <person name="Machado C."/>
            <person name="Nagabhyru P."/>
            <person name="Pan J."/>
            <person name="Schmid J."/>
            <person name="Sugawara K."/>
            <person name="Steiner U."/>
            <person name="Takach J.E."/>
            <person name="Tanaka E."/>
            <person name="Webb J.S."/>
            <person name="Wilson E.V."/>
            <person name="Wiseman J.L."/>
            <person name="Yoshida R."/>
            <person name="Zeng Z."/>
        </authorList>
    </citation>
    <scope>NUCLEOTIDE SEQUENCE [LARGE SCALE GENOMIC DNA]</scope>
    <source>
        <strain evidence="1 2">20.1</strain>
    </source>
</reference>